<dbReference type="RefSeq" id="WP_368485748.1">
    <property type="nucleotide sequence ID" value="NZ_CP162515.1"/>
</dbReference>
<accession>A0AB39AVI2</accession>
<evidence type="ECO:0000313" key="1">
    <source>
        <dbReference type="EMBL" id="XDH89523.1"/>
    </source>
</evidence>
<dbReference type="AlphaFoldDB" id="A0AB39AVI2"/>
<gene>
    <name evidence="1" type="ORF">ABZP26_16475</name>
</gene>
<sequence>MLGNLLKLYVKENERSAGMNMRDERTIKLLGLKESSVKLPTHTKNALLATLKVKELGISIETQQKIGVFAVTWGMFESHLERAVWILQNEQVDGVRPSTDKSSAHKWVEVLENGSDDLTPKANDVLKTAACAAKDLMSYRHSLFHGYLVPLGDTAMFIRNPSWHGEIRNRECGDAHIDDNIIDLAIDASWVLFNLIMSITKLNEDLASITVIENFEKEAKRIRSNANEVRHIAALMNHEKY</sequence>
<proteinExistence type="predicted"/>
<name>A0AB39AVI2_9GAMM</name>
<evidence type="ECO:0008006" key="2">
    <source>
        <dbReference type="Google" id="ProtNLM"/>
    </source>
</evidence>
<reference evidence="1" key="1">
    <citation type="submission" date="2024-07" db="EMBL/GenBank/DDBJ databases">
        <authorList>
            <person name="Jiang Y."/>
            <person name="Qin Q."/>
        </authorList>
    </citation>
    <scope>NUCLEOTIDE SEQUENCE</scope>
    <source>
        <strain evidence="1">SD03</strain>
    </source>
</reference>
<protein>
    <recommendedName>
        <fullName evidence="2">Apea-like HEPN domain-containing protein</fullName>
    </recommendedName>
</protein>
<dbReference type="EMBL" id="CP162515">
    <property type="protein sequence ID" value="XDH89523.1"/>
    <property type="molecule type" value="Genomic_DNA"/>
</dbReference>
<organism evidence="1">
    <name type="scientific">Pseudoalteromonas sp. SD03</name>
    <dbReference type="NCBI Taxonomy" id="3231719"/>
    <lineage>
        <taxon>Bacteria</taxon>
        <taxon>Pseudomonadati</taxon>
        <taxon>Pseudomonadota</taxon>
        <taxon>Gammaproteobacteria</taxon>
        <taxon>Alteromonadales</taxon>
        <taxon>Pseudoalteromonadaceae</taxon>
        <taxon>Pseudoalteromonas</taxon>
    </lineage>
</organism>